<dbReference type="KEGG" id="sdyn:Mal52_60020"/>
<accession>A0A517ZYC3</accession>
<dbReference type="AlphaFoldDB" id="A0A517ZYC3"/>
<sequence length="65" mass="7688">MGWKLNIDMCNEAHPKRLTGYIPTPEQFEEARRRLRMERRADAARTASKASRLFMALDLIRDRLL</sequence>
<dbReference type="EMBL" id="CP036276">
    <property type="protein sequence ID" value="QDU47471.1"/>
    <property type="molecule type" value="Genomic_DNA"/>
</dbReference>
<proteinExistence type="predicted"/>
<keyword evidence="2" id="KW-1185">Reference proteome</keyword>
<protein>
    <submittedName>
        <fullName evidence="1">Uncharacterized protein</fullName>
    </submittedName>
</protein>
<gene>
    <name evidence="1" type="ORF">Mal52_60020</name>
</gene>
<reference evidence="1 2" key="1">
    <citation type="submission" date="2019-02" db="EMBL/GenBank/DDBJ databases">
        <title>Deep-cultivation of Planctomycetes and their phenomic and genomic characterization uncovers novel biology.</title>
        <authorList>
            <person name="Wiegand S."/>
            <person name="Jogler M."/>
            <person name="Boedeker C."/>
            <person name="Pinto D."/>
            <person name="Vollmers J."/>
            <person name="Rivas-Marin E."/>
            <person name="Kohn T."/>
            <person name="Peeters S.H."/>
            <person name="Heuer A."/>
            <person name="Rast P."/>
            <person name="Oberbeckmann S."/>
            <person name="Bunk B."/>
            <person name="Jeske O."/>
            <person name="Meyerdierks A."/>
            <person name="Storesund J.E."/>
            <person name="Kallscheuer N."/>
            <person name="Luecker S."/>
            <person name="Lage O.M."/>
            <person name="Pohl T."/>
            <person name="Merkel B.J."/>
            <person name="Hornburger P."/>
            <person name="Mueller R.-W."/>
            <person name="Bruemmer F."/>
            <person name="Labrenz M."/>
            <person name="Spormann A.M."/>
            <person name="Op den Camp H."/>
            <person name="Overmann J."/>
            <person name="Amann R."/>
            <person name="Jetten M.S.M."/>
            <person name="Mascher T."/>
            <person name="Medema M.H."/>
            <person name="Devos D.P."/>
            <person name="Kaster A.-K."/>
            <person name="Ovreas L."/>
            <person name="Rohde M."/>
            <person name="Galperin M.Y."/>
            <person name="Jogler C."/>
        </authorList>
    </citation>
    <scope>NUCLEOTIDE SEQUENCE [LARGE SCALE GENOMIC DNA]</scope>
    <source>
        <strain evidence="1 2">Mal52</strain>
    </source>
</reference>
<name>A0A517ZYC3_9PLAN</name>
<dbReference type="Proteomes" id="UP000319383">
    <property type="component" value="Chromosome"/>
</dbReference>
<evidence type="ECO:0000313" key="1">
    <source>
        <dbReference type="EMBL" id="QDU47471.1"/>
    </source>
</evidence>
<organism evidence="1 2">
    <name type="scientific">Symmachiella dynata</name>
    <dbReference type="NCBI Taxonomy" id="2527995"/>
    <lineage>
        <taxon>Bacteria</taxon>
        <taxon>Pseudomonadati</taxon>
        <taxon>Planctomycetota</taxon>
        <taxon>Planctomycetia</taxon>
        <taxon>Planctomycetales</taxon>
        <taxon>Planctomycetaceae</taxon>
        <taxon>Symmachiella</taxon>
    </lineage>
</organism>
<evidence type="ECO:0000313" key="2">
    <source>
        <dbReference type="Proteomes" id="UP000319383"/>
    </source>
</evidence>